<dbReference type="EMBL" id="NJHN03000050">
    <property type="protein sequence ID" value="KAH9420379.1"/>
    <property type="molecule type" value="Genomic_DNA"/>
</dbReference>
<organism evidence="2 3">
    <name type="scientific">Dermatophagoides pteronyssinus</name>
    <name type="common">European house dust mite</name>
    <dbReference type="NCBI Taxonomy" id="6956"/>
    <lineage>
        <taxon>Eukaryota</taxon>
        <taxon>Metazoa</taxon>
        <taxon>Ecdysozoa</taxon>
        <taxon>Arthropoda</taxon>
        <taxon>Chelicerata</taxon>
        <taxon>Arachnida</taxon>
        <taxon>Acari</taxon>
        <taxon>Acariformes</taxon>
        <taxon>Sarcoptiformes</taxon>
        <taxon>Astigmata</taxon>
        <taxon>Psoroptidia</taxon>
        <taxon>Analgoidea</taxon>
        <taxon>Pyroglyphidae</taxon>
        <taxon>Dermatophagoidinae</taxon>
        <taxon>Dermatophagoides</taxon>
    </lineage>
</organism>
<comment type="caution">
    <text evidence="2">The sequence shown here is derived from an EMBL/GenBank/DDBJ whole genome shotgun (WGS) entry which is preliminary data.</text>
</comment>
<evidence type="ECO:0000313" key="3">
    <source>
        <dbReference type="Proteomes" id="UP000887458"/>
    </source>
</evidence>
<evidence type="ECO:0000256" key="1">
    <source>
        <dbReference type="SAM" id="MobiDB-lite"/>
    </source>
</evidence>
<accession>A0ABQ8JCQ6</accession>
<feature type="region of interest" description="Disordered" evidence="1">
    <location>
        <begin position="41"/>
        <end position="61"/>
    </location>
</feature>
<evidence type="ECO:0000313" key="2">
    <source>
        <dbReference type="EMBL" id="KAH9420379.1"/>
    </source>
</evidence>
<proteinExistence type="predicted"/>
<name>A0ABQ8JCQ6_DERPT</name>
<sequence>MNEIITLAMRARFLFYSFFKNFQMFPIQNMDHHHITSHIMKKRKTNFSESNQNENENETQK</sequence>
<gene>
    <name evidence="2" type="ORF">DERP_013827</name>
</gene>
<keyword evidence="3" id="KW-1185">Reference proteome</keyword>
<reference evidence="2 3" key="1">
    <citation type="journal article" date="2018" name="J. Allergy Clin. Immunol.">
        <title>High-quality assembly of Dermatophagoides pteronyssinus genome and transcriptome reveals a wide range of novel allergens.</title>
        <authorList>
            <person name="Liu X.Y."/>
            <person name="Yang K.Y."/>
            <person name="Wang M.Q."/>
            <person name="Kwok J.S."/>
            <person name="Zeng X."/>
            <person name="Yang Z."/>
            <person name="Xiao X.J."/>
            <person name="Lau C.P."/>
            <person name="Li Y."/>
            <person name="Huang Z.M."/>
            <person name="Ba J.G."/>
            <person name="Yim A.K."/>
            <person name="Ouyang C.Y."/>
            <person name="Ngai S.M."/>
            <person name="Chan T.F."/>
            <person name="Leung E.L."/>
            <person name="Liu L."/>
            <person name="Liu Z.G."/>
            <person name="Tsui S.K."/>
        </authorList>
    </citation>
    <scope>NUCLEOTIDE SEQUENCE [LARGE SCALE GENOMIC DNA]</scope>
    <source>
        <strain evidence="2">Derp</strain>
    </source>
</reference>
<protein>
    <submittedName>
        <fullName evidence="2">Uncharacterized protein</fullName>
    </submittedName>
</protein>
<reference evidence="2 3" key="2">
    <citation type="journal article" date="2022" name="Mol. Biol. Evol.">
        <title>Comparative Genomics Reveals Insights into the Divergent Evolution of Astigmatic Mites and Household Pest Adaptations.</title>
        <authorList>
            <person name="Xiong Q."/>
            <person name="Wan A.T."/>
            <person name="Liu X."/>
            <person name="Fung C.S."/>
            <person name="Xiao X."/>
            <person name="Malainual N."/>
            <person name="Hou J."/>
            <person name="Wang L."/>
            <person name="Wang M."/>
            <person name="Yang K.Y."/>
            <person name="Cui Y."/>
            <person name="Leung E.L."/>
            <person name="Nong W."/>
            <person name="Shin S.K."/>
            <person name="Au S.W."/>
            <person name="Jeong K.Y."/>
            <person name="Chew F.T."/>
            <person name="Hui J.H."/>
            <person name="Leung T.F."/>
            <person name="Tungtrongchitr A."/>
            <person name="Zhong N."/>
            <person name="Liu Z."/>
            <person name="Tsui S.K."/>
        </authorList>
    </citation>
    <scope>NUCLEOTIDE SEQUENCE [LARGE SCALE GENOMIC DNA]</scope>
    <source>
        <strain evidence="2">Derp</strain>
    </source>
</reference>
<dbReference type="Proteomes" id="UP000887458">
    <property type="component" value="Unassembled WGS sequence"/>
</dbReference>